<evidence type="ECO:0000313" key="2">
    <source>
        <dbReference type="Proteomes" id="UP001240697"/>
    </source>
</evidence>
<sequence length="67" mass="7603">MGTQANACLSQSQLSDITKLREIKYLLKNNSHQSFVLHCNNLMLALPKKLFHNSFHAALQHKVIQGE</sequence>
<dbReference type="EMBL" id="CP125947">
    <property type="protein sequence ID" value="WHS66949.1"/>
    <property type="molecule type" value="Genomic_DNA"/>
</dbReference>
<dbReference type="Proteomes" id="UP001240697">
    <property type="component" value="Chromosome"/>
</dbReference>
<protein>
    <submittedName>
        <fullName evidence="1">Uncharacterized protein</fullName>
    </submittedName>
</protein>
<name>A0ABY8SYI7_9BURK</name>
<dbReference type="RefSeq" id="WP_283488023.1">
    <property type="nucleotide sequence ID" value="NZ_CP125947.1"/>
</dbReference>
<organism evidence="1 2">
    <name type="scientific">Comamonas resistens</name>
    <dbReference type="NCBI Taxonomy" id="3046670"/>
    <lineage>
        <taxon>Bacteria</taxon>
        <taxon>Pseudomonadati</taxon>
        <taxon>Pseudomonadota</taxon>
        <taxon>Betaproteobacteria</taxon>
        <taxon>Burkholderiales</taxon>
        <taxon>Comamonadaceae</taxon>
        <taxon>Comamonas</taxon>
    </lineage>
</organism>
<evidence type="ECO:0000313" key="1">
    <source>
        <dbReference type="EMBL" id="WHS66949.1"/>
    </source>
</evidence>
<proteinExistence type="predicted"/>
<keyword evidence="2" id="KW-1185">Reference proteome</keyword>
<accession>A0ABY8SYI7</accession>
<reference evidence="1 2" key="1">
    <citation type="submission" date="2023-05" db="EMBL/GenBank/DDBJ databases">
        <authorList>
            <person name="Yin Y."/>
            <person name="Lu Z."/>
        </authorList>
    </citation>
    <scope>NUCLEOTIDE SEQUENCE [LARGE SCALE GENOMIC DNA]</scope>
    <source>
        <strain evidence="1 2">ZM22</strain>
    </source>
</reference>
<gene>
    <name evidence="1" type="ORF">QMY55_07485</name>
</gene>